<dbReference type="CDD" id="cd06445">
    <property type="entry name" value="ATase"/>
    <property type="match status" value="1"/>
</dbReference>
<dbReference type="Gene3D" id="1.10.10.60">
    <property type="entry name" value="Homeodomain-like"/>
    <property type="match status" value="1"/>
</dbReference>
<keyword evidence="4" id="KW-0489">Methyltransferase</keyword>
<dbReference type="InterPro" id="IPR014048">
    <property type="entry name" value="MethylDNA_cys_MeTrfase_DNA-bd"/>
</dbReference>
<dbReference type="Gene3D" id="3.30.160.70">
    <property type="entry name" value="Methylated DNA-protein cysteine methyltransferase domain"/>
    <property type="match status" value="1"/>
</dbReference>
<evidence type="ECO:0000256" key="6">
    <source>
        <dbReference type="ARBA" id="ARBA00022763"/>
    </source>
</evidence>
<comment type="similarity">
    <text evidence="2">Belongs to the MGMT family.</text>
</comment>
<dbReference type="InterPro" id="IPR018062">
    <property type="entry name" value="HTH_AraC-typ_CS"/>
</dbReference>
<dbReference type="PROSITE" id="PS01124">
    <property type="entry name" value="HTH_ARAC_FAMILY_2"/>
    <property type="match status" value="1"/>
</dbReference>
<dbReference type="PROSITE" id="PS00041">
    <property type="entry name" value="HTH_ARAC_FAMILY_1"/>
    <property type="match status" value="1"/>
</dbReference>
<keyword evidence="7" id="KW-0805">Transcription regulation</keyword>
<keyword evidence="10" id="KW-0234">DNA repair</keyword>
<evidence type="ECO:0000256" key="10">
    <source>
        <dbReference type="ARBA" id="ARBA00023204"/>
    </source>
</evidence>
<dbReference type="Gene3D" id="1.10.10.10">
    <property type="entry name" value="Winged helix-like DNA-binding domain superfamily/Winged helix DNA-binding domain"/>
    <property type="match status" value="1"/>
</dbReference>
<dbReference type="SUPFAM" id="SSF46689">
    <property type="entry name" value="Homeodomain-like"/>
    <property type="match status" value="1"/>
</dbReference>
<dbReference type="Pfam" id="PF01035">
    <property type="entry name" value="DNA_binding_1"/>
    <property type="match status" value="1"/>
</dbReference>
<evidence type="ECO:0000256" key="9">
    <source>
        <dbReference type="ARBA" id="ARBA00023163"/>
    </source>
</evidence>
<dbReference type="RefSeq" id="WP_145069314.1">
    <property type="nucleotide sequence ID" value="NZ_CP036287.1"/>
</dbReference>
<dbReference type="NCBIfam" id="TIGR00589">
    <property type="entry name" value="ogt"/>
    <property type="match status" value="1"/>
</dbReference>
<evidence type="ECO:0000256" key="3">
    <source>
        <dbReference type="ARBA" id="ARBA00011918"/>
    </source>
</evidence>
<keyword evidence="8" id="KW-0238">DNA-binding</keyword>
<organism evidence="13 14">
    <name type="scientific">Engelhardtia mirabilis</name>
    <dbReference type="NCBI Taxonomy" id="2528011"/>
    <lineage>
        <taxon>Bacteria</taxon>
        <taxon>Pseudomonadati</taxon>
        <taxon>Planctomycetota</taxon>
        <taxon>Planctomycetia</taxon>
        <taxon>Planctomycetia incertae sedis</taxon>
        <taxon>Engelhardtia</taxon>
    </lineage>
</organism>
<dbReference type="KEGG" id="pbap:Pla133_45480"/>
<evidence type="ECO:0000256" key="2">
    <source>
        <dbReference type="ARBA" id="ARBA00008711"/>
    </source>
</evidence>
<dbReference type="SMART" id="SM00342">
    <property type="entry name" value="HTH_ARAC"/>
    <property type="match status" value="1"/>
</dbReference>
<dbReference type="GO" id="GO:0003908">
    <property type="term" value="F:methylated-DNA-[protein]-cysteine S-methyltransferase activity"/>
    <property type="evidence" value="ECO:0007669"/>
    <property type="project" value="UniProtKB-EC"/>
</dbReference>
<comment type="catalytic activity">
    <reaction evidence="11">
        <text>a 6-O-methyl-2'-deoxyguanosine in DNA + L-cysteinyl-[protein] = S-methyl-L-cysteinyl-[protein] + a 2'-deoxyguanosine in DNA</text>
        <dbReference type="Rhea" id="RHEA:24000"/>
        <dbReference type="Rhea" id="RHEA-COMP:10131"/>
        <dbReference type="Rhea" id="RHEA-COMP:10132"/>
        <dbReference type="Rhea" id="RHEA-COMP:11367"/>
        <dbReference type="Rhea" id="RHEA-COMP:11368"/>
        <dbReference type="ChEBI" id="CHEBI:29950"/>
        <dbReference type="ChEBI" id="CHEBI:82612"/>
        <dbReference type="ChEBI" id="CHEBI:85445"/>
        <dbReference type="ChEBI" id="CHEBI:85448"/>
        <dbReference type="EC" id="2.1.1.63"/>
    </reaction>
</comment>
<evidence type="ECO:0000313" key="13">
    <source>
        <dbReference type="EMBL" id="QDU69428.1"/>
    </source>
</evidence>
<dbReference type="InterPro" id="IPR008332">
    <property type="entry name" value="MethylG_MeTrfase_N"/>
</dbReference>
<keyword evidence="5" id="KW-0808">Transferase</keyword>
<dbReference type="EMBL" id="CP036287">
    <property type="protein sequence ID" value="QDU69428.1"/>
    <property type="molecule type" value="Genomic_DNA"/>
</dbReference>
<evidence type="ECO:0000256" key="11">
    <source>
        <dbReference type="ARBA" id="ARBA00049348"/>
    </source>
</evidence>
<dbReference type="SUPFAM" id="SSF46767">
    <property type="entry name" value="Methylated DNA-protein cysteine methyltransferase, C-terminal domain"/>
    <property type="match status" value="1"/>
</dbReference>
<evidence type="ECO:0000256" key="8">
    <source>
        <dbReference type="ARBA" id="ARBA00023125"/>
    </source>
</evidence>
<name>A0A518BR32_9BACT</name>
<dbReference type="GO" id="GO:0032259">
    <property type="term" value="P:methylation"/>
    <property type="evidence" value="ECO:0007669"/>
    <property type="project" value="UniProtKB-KW"/>
</dbReference>
<proteinExistence type="inferred from homology"/>
<keyword evidence="6" id="KW-0227">DNA damage</keyword>
<keyword evidence="9" id="KW-0804">Transcription</keyword>
<feature type="domain" description="HTH araC/xylS-type" evidence="12">
    <location>
        <begin position="13"/>
        <end position="113"/>
    </location>
</feature>
<dbReference type="PANTHER" id="PTHR10815:SF13">
    <property type="entry name" value="METHYLATED-DNA--PROTEIN-CYSTEINE METHYLTRANSFERASE"/>
    <property type="match status" value="1"/>
</dbReference>
<dbReference type="Pfam" id="PF12833">
    <property type="entry name" value="HTH_18"/>
    <property type="match status" value="1"/>
</dbReference>
<dbReference type="InterPro" id="IPR018060">
    <property type="entry name" value="HTH_AraC"/>
</dbReference>
<dbReference type="AlphaFoldDB" id="A0A518BR32"/>
<evidence type="ECO:0000256" key="1">
    <source>
        <dbReference type="ARBA" id="ARBA00001286"/>
    </source>
</evidence>
<reference evidence="13 14" key="1">
    <citation type="submission" date="2019-02" db="EMBL/GenBank/DDBJ databases">
        <title>Deep-cultivation of Planctomycetes and their phenomic and genomic characterization uncovers novel biology.</title>
        <authorList>
            <person name="Wiegand S."/>
            <person name="Jogler M."/>
            <person name="Boedeker C."/>
            <person name="Pinto D."/>
            <person name="Vollmers J."/>
            <person name="Rivas-Marin E."/>
            <person name="Kohn T."/>
            <person name="Peeters S.H."/>
            <person name="Heuer A."/>
            <person name="Rast P."/>
            <person name="Oberbeckmann S."/>
            <person name="Bunk B."/>
            <person name="Jeske O."/>
            <person name="Meyerdierks A."/>
            <person name="Storesund J.E."/>
            <person name="Kallscheuer N."/>
            <person name="Luecker S."/>
            <person name="Lage O.M."/>
            <person name="Pohl T."/>
            <person name="Merkel B.J."/>
            <person name="Hornburger P."/>
            <person name="Mueller R.-W."/>
            <person name="Bruemmer F."/>
            <person name="Labrenz M."/>
            <person name="Spormann A.M."/>
            <person name="Op den Camp H."/>
            <person name="Overmann J."/>
            <person name="Amann R."/>
            <person name="Jetten M.S.M."/>
            <person name="Mascher T."/>
            <person name="Medema M.H."/>
            <person name="Devos D.P."/>
            <person name="Kaster A.-K."/>
            <person name="Ovreas L."/>
            <person name="Rohde M."/>
            <person name="Galperin M.Y."/>
            <person name="Jogler C."/>
        </authorList>
    </citation>
    <scope>NUCLEOTIDE SEQUENCE [LARGE SCALE GENOMIC DNA]</scope>
    <source>
        <strain evidence="13 14">Pla133</strain>
    </source>
</reference>
<protein>
    <recommendedName>
        <fullName evidence="3">methylated-DNA--[protein]-cysteine S-methyltransferase</fullName>
        <ecNumber evidence="3">2.1.1.63</ecNumber>
    </recommendedName>
</protein>
<dbReference type="GO" id="GO:0003700">
    <property type="term" value="F:DNA-binding transcription factor activity"/>
    <property type="evidence" value="ECO:0007669"/>
    <property type="project" value="InterPro"/>
</dbReference>
<dbReference type="Pfam" id="PF02870">
    <property type="entry name" value="Methyltransf_1N"/>
    <property type="match status" value="1"/>
</dbReference>
<evidence type="ECO:0000256" key="5">
    <source>
        <dbReference type="ARBA" id="ARBA00022679"/>
    </source>
</evidence>
<dbReference type="FunFam" id="1.10.10.10:FF:000214">
    <property type="entry name" value="Methylated-DNA--protein-cysteine methyltransferase"/>
    <property type="match status" value="1"/>
</dbReference>
<dbReference type="PANTHER" id="PTHR10815">
    <property type="entry name" value="METHYLATED-DNA--PROTEIN-CYSTEINE METHYLTRANSFERASE"/>
    <property type="match status" value="1"/>
</dbReference>
<dbReference type="GO" id="GO:0006281">
    <property type="term" value="P:DNA repair"/>
    <property type="evidence" value="ECO:0007669"/>
    <property type="project" value="UniProtKB-KW"/>
</dbReference>
<gene>
    <name evidence="13" type="primary">ada</name>
    <name evidence="13" type="ORF">Pla133_45480</name>
</gene>
<evidence type="ECO:0000313" key="14">
    <source>
        <dbReference type="Proteomes" id="UP000316921"/>
    </source>
</evidence>
<dbReference type="InterPro" id="IPR001497">
    <property type="entry name" value="MethylDNA_cys_MeTrfase_AS"/>
</dbReference>
<evidence type="ECO:0000256" key="7">
    <source>
        <dbReference type="ARBA" id="ARBA00023015"/>
    </source>
</evidence>
<evidence type="ECO:0000259" key="12">
    <source>
        <dbReference type="PROSITE" id="PS01124"/>
    </source>
</evidence>
<keyword evidence="14" id="KW-1185">Reference proteome</keyword>
<dbReference type="SUPFAM" id="SSF53155">
    <property type="entry name" value="Methylated DNA-protein cysteine methyltransferase domain"/>
    <property type="match status" value="1"/>
</dbReference>
<dbReference type="InterPro" id="IPR009057">
    <property type="entry name" value="Homeodomain-like_sf"/>
</dbReference>
<accession>A0A518BR32</accession>
<sequence>MKIAMADTGTSVDRLATAIERIVAARGEPLDLDRLALDLGLSRARLDRVFREHVGLSPARLAQLVTLERARGALAGGEGVLGAALGSGLSGPGRLHDLFVTVEGVTPGEWKRRAGGVHVTFGVAPTPFGACLLARTERGICALFFGDAGEMRADLAARFPEAELVEDHAAVADDLAAIFDPRPARRRPFHLDLRGTNLQLKVWEALLAIPTGAVTSYTEVARLAGRPDATRAVASAIGRNPVSWLIPCHRVLRRTGELGGYRWGLERKRAMLAVEAGRSEPGK</sequence>
<dbReference type="InterPro" id="IPR036217">
    <property type="entry name" value="MethylDNA_cys_MeTrfase_DNAb"/>
</dbReference>
<dbReference type="InterPro" id="IPR036631">
    <property type="entry name" value="MGMT_N_sf"/>
</dbReference>
<evidence type="ECO:0000256" key="4">
    <source>
        <dbReference type="ARBA" id="ARBA00022603"/>
    </source>
</evidence>
<dbReference type="EC" id="2.1.1.63" evidence="3"/>
<dbReference type="PROSITE" id="PS00374">
    <property type="entry name" value="MGMT"/>
    <property type="match status" value="1"/>
</dbReference>
<dbReference type="GO" id="GO:0043565">
    <property type="term" value="F:sequence-specific DNA binding"/>
    <property type="evidence" value="ECO:0007669"/>
    <property type="project" value="InterPro"/>
</dbReference>
<dbReference type="InterPro" id="IPR036388">
    <property type="entry name" value="WH-like_DNA-bd_sf"/>
</dbReference>
<dbReference type="Proteomes" id="UP000316921">
    <property type="component" value="Chromosome"/>
</dbReference>
<comment type="catalytic activity">
    <reaction evidence="1">
        <text>a 4-O-methyl-thymidine in DNA + L-cysteinyl-[protein] = a thymidine in DNA + S-methyl-L-cysteinyl-[protein]</text>
        <dbReference type="Rhea" id="RHEA:53428"/>
        <dbReference type="Rhea" id="RHEA-COMP:10131"/>
        <dbReference type="Rhea" id="RHEA-COMP:10132"/>
        <dbReference type="Rhea" id="RHEA-COMP:13555"/>
        <dbReference type="Rhea" id="RHEA-COMP:13556"/>
        <dbReference type="ChEBI" id="CHEBI:29950"/>
        <dbReference type="ChEBI" id="CHEBI:82612"/>
        <dbReference type="ChEBI" id="CHEBI:137386"/>
        <dbReference type="ChEBI" id="CHEBI:137387"/>
        <dbReference type="EC" id="2.1.1.63"/>
    </reaction>
</comment>